<dbReference type="GO" id="GO:0003676">
    <property type="term" value="F:nucleic acid binding"/>
    <property type="evidence" value="ECO:0007669"/>
    <property type="project" value="InterPro"/>
</dbReference>
<accession>A0A0K9PWI8</accession>
<reference evidence="4" key="1">
    <citation type="journal article" date="2016" name="Nature">
        <title>The genome of the seagrass Zostera marina reveals angiosperm adaptation to the sea.</title>
        <authorList>
            <person name="Olsen J.L."/>
            <person name="Rouze P."/>
            <person name="Verhelst B."/>
            <person name="Lin Y.-C."/>
            <person name="Bayer T."/>
            <person name="Collen J."/>
            <person name="Dattolo E."/>
            <person name="De Paoli E."/>
            <person name="Dittami S."/>
            <person name="Maumus F."/>
            <person name="Michel G."/>
            <person name="Kersting A."/>
            <person name="Lauritano C."/>
            <person name="Lohaus R."/>
            <person name="Toepel M."/>
            <person name="Tonon T."/>
            <person name="Vanneste K."/>
            <person name="Amirebrahimi M."/>
            <person name="Brakel J."/>
            <person name="Bostroem C."/>
            <person name="Chovatia M."/>
            <person name="Grimwood J."/>
            <person name="Jenkins J.W."/>
            <person name="Jueterbock A."/>
            <person name="Mraz A."/>
            <person name="Stam W.T."/>
            <person name="Tice H."/>
            <person name="Bornberg-Bauer E."/>
            <person name="Green P.J."/>
            <person name="Pearson G.A."/>
            <person name="Procaccini G."/>
            <person name="Duarte C.M."/>
            <person name="Schmutz J."/>
            <person name="Reusch T.B.H."/>
            <person name="Van de Peer Y."/>
        </authorList>
    </citation>
    <scope>NUCLEOTIDE SEQUENCE [LARGE SCALE GENOMIC DNA]</scope>
    <source>
        <strain evidence="4">cv. Finnish</strain>
    </source>
</reference>
<dbReference type="PROSITE" id="PS50126">
    <property type="entry name" value="S1"/>
    <property type="match status" value="2"/>
</dbReference>
<feature type="domain" description="S1 motif" evidence="2">
    <location>
        <begin position="143"/>
        <end position="227"/>
    </location>
</feature>
<evidence type="ECO:0000256" key="1">
    <source>
        <dbReference type="SAM" id="MobiDB-lite"/>
    </source>
</evidence>
<sequence length="386" mass="42933">MKDTNFKKKAVKHKPEKELRTRKGTPFKKSVPLMMKKQKSEANSIPPEIAASLLAGEDNVPDFPRGGASVLSRSELAQARTEAELDFEVEKMVSKKRKEKNKGEKKIPGHGWEEDWASLYGEGISGKLPRFANRITSKNISPNMKLWGVVSEVNTKDFVITLPGGLKGIVHPEDSSDIFSDYKYKDFESKILGSIVHVGQLVPCIVKQVDDGKKERKGSIRIMLSIRLSLLHKGLSLSSVQDGMVINAYVKTIEDHGYILSFGLSSFSGFLPKKSQDGRELILKIGQLTKGSVKNIDKARSVVFLSSDNNSVSTNAVKDLKGLSVDALVPGMMVNARVHAILENGIMLSFLTYFTGTVDIFHMQSIFPKKSWKEDYYQNKKVLITL</sequence>
<name>A0A0K9PWI8_ZOSMR</name>
<keyword evidence="4" id="KW-1185">Reference proteome</keyword>
<feature type="domain" description="S1 motif" evidence="2">
    <location>
        <begin position="243"/>
        <end position="308"/>
    </location>
</feature>
<evidence type="ECO:0000313" key="3">
    <source>
        <dbReference type="EMBL" id="KMZ73413.1"/>
    </source>
</evidence>
<comment type="caution">
    <text evidence="3">The sequence shown here is derived from an EMBL/GenBank/DDBJ whole genome shotgun (WGS) entry which is preliminary data.</text>
</comment>
<evidence type="ECO:0000259" key="2">
    <source>
        <dbReference type="PROSITE" id="PS50126"/>
    </source>
</evidence>
<dbReference type="OMA" id="HPTHING"/>
<dbReference type="SUPFAM" id="SSF50249">
    <property type="entry name" value="Nucleic acid-binding proteins"/>
    <property type="match status" value="2"/>
</dbReference>
<evidence type="ECO:0000313" key="4">
    <source>
        <dbReference type="Proteomes" id="UP000036987"/>
    </source>
</evidence>
<dbReference type="PANTHER" id="PTHR23270">
    <property type="entry name" value="PROGRAMMED CELL DEATH PROTEIN 11 PRE-RRNA PROCESSING PROTEIN RRP5"/>
    <property type="match status" value="1"/>
</dbReference>
<dbReference type="STRING" id="29655.A0A0K9PWI8"/>
<protein>
    <recommendedName>
        <fullName evidence="2">S1 motif domain-containing protein</fullName>
    </recommendedName>
</protein>
<organism evidence="3 4">
    <name type="scientific">Zostera marina</name>
    <name type="common">Eelgrass</name>
    <dbReference type="NCBI Taxonomy" id="29655"/>
    <lineage>
        <taxon>Eukaryota</taxon>
        <taxon>Viridiplantae</taxon>
        <taxon>Streptophyta</taxon>
        <taxon>Embryophyta</taxon>
        <taxon>Tracheophyta</taxon>
        <taxon>Spermatophyta</taxon>
        <taxon>Magnoliopsida</taxon>
        <taxon>Liliopsida</taxon>
        <taxon>Zosteraceae</taxon>
        <taxon>Zostera</taxon>
    </lineage>
</organism>
<proteinExistence type="predicted"/>
<dbReference type="Proteomes" id="UP000036987">
    <property type="component" value="Unassembled WGS sequence"/>
</dbReference>
<dbReference type="AlphaFoldDB" id="A0A0K9PWI8"/>
<dbReference type="PANTHER" id="PTHR23270:SF10">
    <property type="entry name" value="PROTEIN RRP5 HOMOLOG"/>
    <property type="match status" value="1"/>
</dbReference>
<dbReference type="EMBL" id="LFYR01000585">
    <property type="protein sequence ID" value="KMZ73413.1"/>
    <property type="molecule type" value="Genomic_DNA"/>
</dbReference>
<dbReference type="SMART" id="SM00316">
    <property type="entry name" value="S1"/>
    <property type="match status" value="2"/>
</dbReference>
<dbReference type="InterPro" id="IPR045209">
    <property type="entry name" value="Rrp5"/>
</dbReference>
<feature type="region of interest" description="Disordered" evidence="1">
    <location>
        <begin position="1"/>
        <end position="43"/>
    </location>
</feature>
<dbReference type="InterPro" id="IPR012340">
    <property type="entry name" value="NA-bd_OB-fold"/>
</dbReference>
<dbReference type="Gene3D" id="2.40.50.140">
    <property type="entry name" value="Nucleic acid-binding proteins"/>
    <property type="match status" value="2"/>
</dbReference>
<dbReference type="OrthoDB" id="412781at2759"/>
<dbReference type="GO" id="GO:0006364">
    <property type="term" value="P:rRNA processing"/>
    <property type="evidence" value="ECO:0007669"/>
    <property type="project" value="InterPro"/>
</dbReference>
<gene>
    <name evidence="3" type="ORF">ZOSMA_14G01810</name>
</gene>
<dbReference type="InterPro" id="IPR003029">
    <property type="entry name" value="S1_domain"/>
</dbReference>